<name>A0AAE9ZEA0_9PROT</name>
<dbReference type="GO" id="GO:1990904">
    <property type="term" value="C:ribonucleoprotein complex"/>
    <property type="evidence" value="ECO:0007669"/>
    <property type="project" value="UniProtKB-KW"/>
</dbReference>
<keyword evidence="3 6" id="KW-0689">Ribosomal protein</keyword>
<dbReference type="SUPFAM" id="SSF160369">
    <property type="entry name" value="Ribosomal protein L10-like"/>
    <property type="match status" value="1"/>
</dbReference>
<dbReference type="AlphaFoldDB" id="A0AAE9ZEA0"/>
<dbReference type="Gene3D" id="6.10.250.290">
    <property type="match status" value="1"/>
</dbReference>
<evidence type="ECO:0000256" key="1">
    <source>
        <dbReference type="ARBA" id="ARBA00002633"/>
    </source>
</evidence>
<dbReference type="HAMAP" id="MF_00362">
    <property type="entry name" value="Ribosomal_uL10"/>
    <property type="match status" value="1"/>
</dbReference>
<comment type="subunit">
    <text evidence="6">Part of the ribosomal stalk of the 50S ribosomal subunit. The N-terminus interacts with L11 and the large rRNA to form the base of the stalk. The C-terminus forms an elongated spine to which L12 dimers bind in a sequential fashion forming a multimeric L10(L12)X complex.</text>
</comment>
<evidence type="ECO:0000256" key="4">
    <source>
        <dbReference type="ARBA" id="ARBA00023274"/>
    </source>
</evidence>
<dbReference type="RefSeq" id="WP_274492799.1">
    <property type="nucleotide sequence ID" value="NZ_CP118166.1"/>
</dbReference>
<gene>
    <name evidence="6 7" type="primary">rplJ</name>
    <name evidence="7" type="ORF">PUV54_13535</name>
</gene>
<accession>A0AAE9ZEA0</accession>
<reference evidence="7" key="1">
    <citation type="submission" date="2023-02" db="EMBL/GenBank/DDBJ databases">
        <title>Genome sequence of Hyphococcus flavus.</title>
        <authorList>
            <person name="Rong J.-C."/>
            <person name="Zhao Q."/>
            <person name="Yi M."/>
            <person name="Wu J.-Y."/>
        </authorList>
    </citation>
    <scope>NUCLEOTIDE SEQUENCE</scope>
    <source>
        <strain evidence="7">MCCC 1K03223</strain>
    </source>
</reference>
<keyword evidence="8" id="KW-1185">Reference proteome</keyword>
<evidence type="ECO:0000313" key="7">
    <source>
        <dbReference type="EMBL" id="WDI30977.1"/>
    </source>
</evidence>
<keyword evidence="4 6" id="KW-0687">Ribonucleoprotein</keyword>
<comment type="function">
    <text evidence="1 6">Forms part of the ribosomal stalk, playing a central role in the interaction of the ribosome with GTP-bound translation factors.</text>
</comment>
<keyword evidence="6" id="KW-0694">RNA-binding</keyword>
<evidence type="ECO:0000256" key="3">
    <source>
        <dbReference type="ARBA" id="ARBA00022980"/>
    </source>
</evidence>
<dbReference type="InterPro" id="IPR047865">
    <property type="entry name" value="Ribosomal_uL10_bac_type"/>
</dbReference>
<dbReference type="GO" id="GO:0070180">
    <property type="term" value="F:large ribosomal subunit rRNA binding"/>
    <property type="evidence" value="ECO:0007669"/>
    <property type="project" value="UniProtKB-UniRule"/>
</dbReference>
<dbReference type="InterPro" id="IPR022973">
    <property type="entry name" value="Ribosomal_uL10_bac"/>
</dbReference>
<evidence type="ECO:0000256" key="2">
    <source>
        <dbReference type="ARBA" id="ARBA00008889"/>
    </source>
</evidence>
<organism evidence="7 8">
    <name type="scientific">Hyphococcus flavus</name>
    <dbReference type="NCBI Taxonomy" id="1866326"/>
    <lineage>
        <taxon>Bacteria</taxon>
        <taxon>Pseudomonadati</taxon>
        <taxon>Pseudomonadota</taxon>
        <taxon>Alphaproteobacteria</taxon>
        <taxon>Parvularculales</taxon>
        <taxon>Parvularculaceae</taxon>
        <taxon>Hyphococcus</taxon>
    </lineage>
</organism>
<dbReference type="InterPro" id="IPR043141">
    <property type="entry name" value="Ribosomal_uL10-like_sf"/>
</dbReference>
<dbReference type="CDD" id="cd05797">
    <property type="entry name" value="Ribosomal_L10"/>
    <property type="match status" value="1"/>
</dbReference>
<dbReference type="NCBIfam" id="NF000955">
    <property type="entry name" value="PRK00099.1-1"/>
    <property type="match status" value="1"/>
</dbReference>
<dbReference type="PANTHER" id="PTHR11560">
    <property type="entry name" value="39S RIBOSOMAL PROTEIN L10, MITOCHONDRIAL"/>
    <property type="match status" value="1"/>
</dbReference>
<sequence>MDRTQKAEMVEWIGGVFDANTVVVVANGGLSVSEFESLRGELREAGASMKIVKNRLAKIAISGKTAEKLSDLFQGPTAIAFSEDPVAAAKAVKKFAKDNEKLKILGGAMGEEIMDEKGVEALAAMPSRDELIASIVATITAPAANIASAIGAPASNIAGILETLENREAA</sequence>
<keyword evidence="6" id="KW-0699">rRNA-binding</keyword>
<dbReference type="GO" id="GO:0005840">
    <property type="term" value="C:ribosome"/>
    <property type="evidence" value="ECO:0007669"/>
    <property type="project" value="UniProtKB-KW"/>
</dbReference>
<protein>
    <recommendedName>
        <fullName evidence="5 6">Large ribosomal subunit protein uL10</fullName>
    </recommendedName>
</protein>
<dbReference type="KEGG" id="hfl:PUV54_13535"/>
<dbReference type="Pfam" id="PF00466">
    <property type="entry name" value="Ribosomal_L10"/>
    <property type="match status" value="1"/>
</dbReference>
<comment type="similarity">
    <text evidence="2 6">Belongs to the universal ribosomal protein uL10 family.</text>
</comment>
<dbReference type="Proteomes" id="UP001214043">
    <property type="component" value="Chromosome"/>
</dbReference>
<dbReference type="Gene3D" id="3.30.70.1730">
    <property type="match status" value="1"/>
</dbReference>
<evidence type="ECO:0000256" key="6">
    <source>
        <dbReference type="HAMAP-Rule" id="MF_00362"/>
    </source>
</evidence>
<dbReference type="InterPro" id="IPR001790">
    <property type="entry name" value="Ribosomal_uL10"/>
</dbReference>
<proteinExistence type="inferred from homology"/>
<evidence type="ECO:0000256" key="5">
    <source>
        <dbReference type="ARBA" id="ARBA00035202"/>
    </source>
</evidence>
<dbReference type="GO" id="GO:0006412">
    <property type="term" value="P:translation"/>
    <property type="evidence" value="ECO:0007669"/>
    <property type="project" value="UniProtKB-UniRule"/>
</dbReference>
<dbReference type="EMBL" id="CP118166">
    <property type="protein sequence ID" value="WDI30977.1"/>
    <property type="molecule type" value="Genomic_DNA"/>
</dbReference>
<evidence type="ECO:0000313" key="8">
    <source>
        <dbReference type="Proteomes" id="UP001214043"/>
    </source>
</evidence>